<reference evidence="1" key="1">
    <citation type="submission" date="2022-11" db="EMBL/GenBank/DDBJ databases">
        <authorList>
            <person name="Kikuchi T."/>
        </authorList>
    </citation>
    <scope>NUCLEOTIDE SEQUENCE</scope>
    <source>
        <strain evidence="1">PS1010</strain>
    </source>
</reference>
<sequence>MIRRSKSMICIPTYHRQREENVPENRRASLIEKCRSALKIEPSRRQSLVNFVRKTARKLRSTSAQPVPPSRDPETRPLYFHPKFWENGLLGQYIDVRALTLAHEEAEDFDDSDN</sequence>
<organism evidence="1 2">
    <name type="scientific">Caenorhabditis angaria</name>
    <dbReference type="NCBI Taxonomy" id="860376"/>
    <lineage>
        <taxon>Eukaryota</taxon>
        <taxon>Metazoa</taxon>
        <taxon>Ecdysozoa</taxon>
        <taxon>Nematoda</taxon>
        <taxon>Chromadorea</taxon>
        <taxon>Rhabditida</taxon>
        <taxon>Rhabditina</taxon>
        <taxon>Rhabditomorpha</taxon>
        <taxon>Rhabditoidea</taxon>
        <taxon>Rhabditidae</taxon>
        <taxon>Peloderinae</taxon>
        <taxon>Caenorhabditis</taxon>
    </lineage>
</organism>
<gene>
    <name evidence="1" type="ORF">CAMP_LOCUS14395</name>
</gene>
<name>A0A9P1ITC6_9PELO</name>
<proteinExistence type="predicted"/>
<dbReference type="Proteomes" id="UP001152747">
    <property type="component" value="Unassembled WGS sequence"/>
</dbReference>
<comment type="caution">
    <text evidence="1">The sequence shown here is derived from an EMBL/GenBank/DDBJ whole genome shotgun (WGS) entry which is preliminary data.</text>
</comment>
<dbReference type="AlphaFoldDB" id="A0A9P1ITC6"/>
<protein>
    <submittedName>
        <fullName evidence="1">Uncharacterized protein</fullName>
    </submittedName>
</protein>
<evidence type="ECO:0000313" key="2">
    <source>
        <dbReference type="Proteomes" id="UP001152747"/>
    </source>
</evidence>
<dbReference type="EMBL" id="CANHGI010000005">
    <property type="protein sequence ID" value="CAI5451758.1"/>
    <property type="molecule type" value="Genomic_DNA"/>
</dbReference>
<accession>A0A9P1ITC6</accession>
<evidence type="ECO:0000313" key="1">
    <source>
        <dbReference type="EMBL" id="CAI5451758.1"/>
    </source>
</evidence>
<keyword evidence="2" id="KW-1185">Reference proteome</keyword>